<keyword evidence="1" id="KW-1133">Transmembrane helix</keyword>
<keyword evidence="1" id="KW-0812">Transmembrane</keyword>
<evidence type="ECO:0000313" key="2">
    <source>
        <dbReference type="EMBL" id="MFD1429400.1"/>
    </source>
</evidence>
<comment type="caution">
    <text evidence="2">The sequence shown here is derived from an EMBL/GenBank/DDBJ whole genome shotgun (WGS) entry which is preliminary data.</text>
</comment>
<organism evidence="2 3">
    <name type="scientific">Lacticaseibacillus mingshuiensis</name>
    <dbReference type="NCBI Taxonomy" id="2799574"/>
    <lineage>
        <taxon>Bacteria</taxon>
        <taxon>Bacillati</taxon>
        <taxon>Bacillota</taxon>
        <taxon>Bacilli</taxon>
        <taxon>Lactobacillales</taxon>
        <taxon>Lactobacillaceae</taxon>
        <taxon>Lacticaseibacillus</taxon>
    </lineage>
</organism>
<dbReference type="Proteomes" id="UP001597196">
    <property type="component" value="Unassembled WGS sequence"/>
</dbReference>
<evidence type="ECO:0000313" key="3">
    <source>
        <dbReference type="Proteomes" id="UP001597196"/>
    </source>
</evidence>
<evidence type="ECO:0000256" key="1">
    <source>
        <dbReference type="SAM" id="Phobius"/>
    </source>
</evidence>
<proteinExistence type="predicted"/>
<reference evidence="3" key="1">
    <citation type="journal article" date="2019" name="Int. J. Syst. Evol. Microbiol.">
        <title>The Global Catalogue of Microorganisms (GCM) 10K type strain sequencing project: providing services to taxonomists for standard genome sequencing and annotation.</title>
        <authorList>
            <consortium name="The Broad Institute Genomics Platform"/>
            <consortium name="The Broad Institute Genome Sequencing Center for Infectious Disease"/>
            <person name="Wu L."/>
            <person name="Ma J."/>
        </authorList>
    </citation>
    <scope>NUCLEOTIDE SEQUENCE [LARGE SCALE GENOMIC DNA]</scope>
    <source>
        <strain evidence="3">CCM 8980</strain>
    </source>
</reference>
<accession>A0ABW4CF30</accession>
<name>A0ABW4CF30_9LACO</name>
<dbReference type="EMBL" id="JBHTOC010000005">
    <property type="protein sequence ID" value="MFD1429400.1"/>
    <property type="molecule type" value="Genomic_DNA"/>
</dbReference>
<sequence>MTLSRITLGLFLVAGTVFLVSLITWLIVMIVNREPKWPRRVTIGSAAVAILALAVNALL</sequence>
<keyword evidence="1" id="KW-0472">Membrane</keyword>
<feature type="transmembrane region" description="Helical" evidence="1">
    <location>
        <begin position="40"/>
        <end position="58"/>
    </location>
</feature>
<keyword evidence="3" id="KW-1185">Reference proteome</keyword>
<gene>
    <name evidence="2" type="ORF">ACFQ4P_03940</name>
</gene>
<dbReference type="RefSeq" id="WP_203626832.1">
    <property type="nucleotide sequence ID" value="NZ_BOLQ01000009.1"/>
</dbReference>
<feature type="transmembrane region" description="Helical" evidence="1">
    <location>
        <begin position="6"/>
        <end position="28"/>
    </location>
</feature>
<protein>
    <submittedName>
        <fullName evidence="2">Uncharacterized protein</fullName>
    </submittedName>
</protein>